<evidence type="ECO:0000313" key="1">
    <source>
        <dbReference type="EMBL" id="GAP40912.1"/>
    </source>
</evidence>
<dbReference type="AlphaFoldDB" id="A0A0S7BVQ1"/>
<name>A0A0S7BVQ1_9CHLR</name>
<dbReference type="Proteomes" id="UP000053370">
    <property type="component" value="Unassembled WGS sequence"/>
</dbReference>
<keyword evidence="2" id="KW-1185">Reference proteome</keyword>
<gene>
    <name evidence="1" type="ORF">ATC1_13894</name>
</gene>
<protein>
    <submittedName>
        <fullName evidence="1">Uncharacterized protein</fullName>
    </submittedName>
</protein>
<accession>A0A0S7BVQ1</accession>
<reference evidence="1" key="1">
    <citation type="journal article" date="2015" name="Genome Announc.">
        <title>Draft Genome Sequence of Anaerolineae Strain TC1, a Novel Isolate from a Methanogenic Wastewater Treatment System.</title>
        <authorList>
            <person name="Matsuura N."/>
            <person name="Tourlousse D.M."/>
            <person name="Sun L."/>
            <person name="Toyonaga M."/>
            <person name="Kuroda K."/>
            <person name="Ohashi A."/>
            <person name="Cruz R."/>
            <person name="Yamaguchi T."/>
            <person name="Sekiguchi Y."/>
        </authorList>
    </citation>
    <scope>NUCLEOTIDE SEQUENCE [LARGE SCALE GENOMIC DNA]</scope>
    <source>
        <strain evidence="1">TC1</strain>
    </source>
</reference>
<dbReference type="EMBL" id="DF968181">
    <property type="protein sequence ID" value="GAP40912.1"/>
    <property type="molecule type" value="Genomic_DNA"/>
</dbReference>
<evidence type="ECO:0000313" key="2">
    <source>
        <dbReference type="Proteomes" id="UP000053370"/>
    </source>
</evidence>
<proteinExistence type="predicted"/>
<dbReference type="STRING" id="1678840.ATC1_13894"/>
<organism evidence="1">
    <name type="scientific">Flexilinea flocculi</name>
    <dbReference type="NCBI Taxonomy" id="1678840"/>
    <lineage>
        <taxon>Bacteria</taxon>
        <taxon>Bacillati</taxon>
        <taxon>Chloroflexota</taxon>
        <taxon>Anaerolineae</taxon>
        <taxon>Anaerolineales</taxon>
        <taxon>Anaerolineaceae</taxon>
        <taxon>Flexilinea</taxon>
    </lineage>
</organism>
<sequence length="90" mass="10229">MLSGMKCLVFGGIRLKNYHGRWLGSRQRMDVSLGRYNMQKTSVRIMPNPDKMGPYPSLVIVWDSSIILSTVPTTPLLCMRTEVGHFFPGR</sequence>